<evidence type="ECO:0000313" key="2">
    <source>
        <dbReference type="EMBL" id="KAJ3571938.1"/>
    </source>
</evidence>
<feature type="domain" description="G" evidence="1">
    <location>
        <begin position="40"/>
        <end position="108"/>
    </location>
</feature>
<proteinExistence type="predicted"/>
<dbReference type="SUPFAM" id="SSF52540">
    <property type="entry name" value="P-loop containing nucleoside triphosphate hydrolases"/>
    <property type="match status" value="2"/>
</dbReference>
<evidence type="ECO:0000259" key="1">
    <source>
        <dbReference type="Pfam" id="PF01926"/>
    </source>
</evidence>
<name>A0AAD5YWF7_9AGAR</name>
<dbReference type="GO" id="GO:0005525">
    <property type="term" value="F:GTP binding"/>
    <property type="evidence" value="ECO:0007669"/>
    <property type="project" value="InterPro"/>
</dbReference>
<organism evidence="2 3">
    <name type="scientific">Leucocoprinus birnbaumii</name>
    <dbReference type="NCBI Taxonomy" id="56174"/>
    <lineage>
        <taxon>Eukaryota</taxon>
        <taxon>Fungi</taxon>
        <taxon>Dikarya</taxon>
        <taxon>Basidiomycota</taxon>
        <taxon>Agaricomycotina</taxon>
        <taxon>Agaricomycetes</taxon>
        <taxon>Agaricomycetidae</taxon>
        <taxon>Agaricales</taxon>
        <taxon>Agaricineae</taxon>
        <taxon>Agaricaceae</taxon>
        <taxon>Leucocoprinus</taxon>
    </lineage>
</organism>
<keyword evidence="3" id="KW-1185">Reference proteome</keyword>
<dbReference type="InterPro" id="IPR027417">
    <property type="entry name" value="P-loop_NTPase"/>
</dbReference>
<dbReference type="AlphaFoldDB" id="A0AAD5YWF7"/>
<dbReference type="Gene3D" id="3.40.50.300">
    <property type="entry name" value="P-loop containing nucleotide triphosphate hydrolases"/>
    <property type="match status" value="2"/>
</dbReference>
<evidence type="ECO:0000313" key="3">
    <source>
        <dbReference type="Proteomes" id="UP001213000"/>
    </source>
</evidence>
<comment type="caution">
    <text evidence="2">The sequence shown here is derived from an EMBL/GenBank/DDBJ whole genome shotgun (WGS) entry which is preliminary data.</text>
</comment>
<dbReference type="Proteomes" id="UP001213000">
    <property type="component" value="Unassembled WGS sequence"/>
</dbReference>
<dbReference type="Pfam" id="PF01926">
    <property type="entry name" value="MMR_HSR1"/>
    <property type="match status" value="1"/>
</dbReference>
<protein>
    <recommendedName>
        <fullName evidence="1">G domain-containing protein</fullName>
    </recommendedName>
</protein>
<dbReference type="EMBL" id="JANIEX010000164">
    <property type="protein sequence ID" value="KAJ3571938.1"/>
    <property type="molecule type" value="Genomic_DNA"/>
</dbReference>
<dbReference type="CDD" id="cd00882">
    <property type="entry name" value="Ras_like_GTPase"/>
    <property type="match status" value="1"/>
</dbReference>
<sequence>MAYFSSSESTPQGFKKFDFRQISGVTTVSPRDLEDRDVVIVLMGPTGAGKTTFIQTAVGRDPDPAGSNLKSDTSEVSALRVTFADNNEASLVLVDTPGFDDTYKTDYQILETIVRWLNDVVRGKKNWRARERNIMRGVAGILYLHRITDPRFSLSVAKSFEVFSRLCGKNFYSRVILTTTMWPEDNPAEEEECLDREQQLRGDQWKSMIDSGSQVLRFTKTLLSAEEILVPIIKAEVNRIAQKRTEEGILEIQKEIQRGSKALSETRAGQYRSADSRLDSTQKACTTSTAHTLTEDDMVVLIMGPPHAGKKKFIRSVLGANYTGNDLPSIGTEPSAVRITFKENHDRSHLQILETTVQWLKDAGANGYRPRSSTIVPRISGVIYLYPITEVDGVSATTLRTNLAMFQSLCGEAFYDRVVLTTTGWADANVQEQKLREQAQLKEDAWKLMVTLGSKTCRFTDTVQSAEEIINEIIDSERENHGRLHKHMMLVQKEMVLERKTLPWTRSGQHLYRILSQERENLLKYRARGLVGVNCMLSEGEKAEVGGLRQDLGDYYERDLHKLERYRLLYWLYRIPLVLKGRIN</sequence>
<gene>
    <name evidence="2" type="ORF">NP233_g3418</name>
</gene>
<reference evidence="2" key="1">
    <citation type="submission" date="2022-07" db="EMBL/GenBank/DDBJ databases">
        <title>Genome Sequence of Leucocoprinus birnbaumii.</title>
        <authorList>
            <person name="Buettner E."/>
        </authorList>
    </citation>
    <scope>NUCLEOTIDE SEQUENCE</scope>
    <source>
        <strain evidence="2">VT141</strain>
    </source>
</reference>
<accession>A0AAD5YWF7</accession>
<dbReference type="InterPro" id="IPR006073">
    <property type="entry name" value="GTP-bd"/>
</dbReference>